<dbReference type="GO" id="GO:0016747">
    <property type="term" value="F:acyltransferase activity, transferring groups other than amino-acyl groups"/>
    <property type="evidence" value="ECO:0007669"/>
    <property type="project" value="InterPro"/>
</dbReference>
<dbReference type="Gene3D" id="3.40.630.30">
    <property type="match status" value="1"/>
</dbReference>
<dbReference type="SUPFAM" id="SSF55729">
    <property type="entry name" value="Acyl-CoA N-acyltransferases (Nat)"/>
    <property type="match status" value="1"/>
</dbReference>
<reference evidence="2 3" key="1">
    <citation type="submission" date="2016-06" db="EMBL/GenBank/DDBJ databases">
        <title>Draft genome sequence of Flavobacterium succinicans strain DD5b.</title>
        <authorList>
            <person name="Poehlein A."/>
            <person name="Daniel R."/>
            <person name="Simeonova D.D."/>
        </authorList>
    </citation>
    <scope>NUCLEOTIDE SEQUENCE [LARGE SCALE GENOMIC DNA]</scope>
    <source>
        <strain evidence="2 3">DD5b</strain>
    </source>
</reference>
<protein>
    <submittedName>
        <fullName evidence="2">FR47-like protein</fullName>
    </submittedName>
</protein>
<dbReference type="InterPro" id="IPR000182">
    <property type="entry name" value="GNAT_dom"/>
</dbReference>
<comment type="caution">
    <text evidence="2">The sequence shown here is derived from an EMBL/GenBank/DDBJ whole genome shotgun (WGS) entry which is preliminary data.</text>
</comment>
<dbReference type="PATRIC" id="fig|29536.5.peg.1999"/>
<dbReference type="EMBL" id="JMTM01000053">
    <property type="protein sequence ID" value="OAZ03632.1"/>
    <property type="molecule type" value="Genomic_DNA"/>
</dbReference>
<proteinExistence type="predicted"/>
<dbReference type="Pfam" id="PF08445">
    <property type="entry name" value="FR47"/>
    <property type="match status" value="1"/>
</dbReference>
<dbReference type="AlphaFoldDB" id="A0A199XQD8"/>
<dbReference type="OrthoDB" id="9797456at2"/>
<feature type="domain" description="N-acetyltransferase" evidence="1">
    <location>
        <begin position="93"/>
        <end position="227"/>
    </location>
</feature>
<dbReference type="InterPro" id="IPR013653">
    <property type="entry name" value="GCN5-like_dom"/>
</dbReference>
<accession>A0A199XQD8</accession>
<name>A0A199XQD8_9FLAO</name>
<dbReference type="Proteomes" id="UP000093807">
    <property type="component" value="Unassembled WGS sequence"/>
</dbReference>
<evidence type="ECO:0000259" key="1">
    <source>
        <dbReference type="PROSITE" id="PS51186"/>
    </source>
</evidence>
<dbReference type="PANTHER" id="PTHR31143">
    <property type="match status" value="1"/>
</dbReference>
<evidence type="ECO:0000313" key="2">
    <source>
        <dbReference type="EMBL" id="OAZ03632.1"/>
    </source>
</evidence>
<organism evidence="2 3">
    <name type="scientific">Flavobacterium succinicans</name>
    <dbReference type="NCBI Taxonomy" id="29536"/>
    <lineage>
        <taxon>Bacteria</taxon>
        <taxon>Pseudomonadati</taxon>
        <taxon>Bacteroidota</taxon>
        <taxon>Flavobacteriia</taxon>
        <taxon>Flavobacteriales</taxon>
        <taxon>Flavobacteriaceae</taxon>
        <taxon>Flavobacterium</taxon>
    </lineage>
</organism>
<evidence type="ECO:0000313" key="3">
    <source>
        <dbReference type="Proteomes" id="UP000093807"/>
    </source>
</evidence>
<dbReference type="PANTHER" id="PTHR31143:SF2">
    <property type="entry name" value="FR47-LIKE DOMAIN-CONTAINING PROTEIN-RELATED"/>
    <property type="match status" value="1"/>
</dbReference>
<keyword evidence="3" id="KW-1185">Reference proteome</keyword>
<dbReference type="PROSITE" id="PS51186">
    <property type="entry name" value="GNAT"/>
    <property type="match status" value="1"/>
</dbReference>
<dbReference type="RefSeq" id="WP_064715707.1">
    <property type="nucleotide sequence ID" value="NZ_JMTM01000053.1"/>
</dbReference>
<gene>
    <name evidence="2" type="ORF">FLB_19080</name>
</gene>
<dbReference type="InterPro" id="IPR016181">
    <property type="entry name" value="Acyl_CoA_acyltransferase"/>
</dbReference>
<sequence>MEPIDYNRLDYPVGNSVKECHSQYGLDFQNGHFYLPDYCPFGDFSSFENAASILEQYAQMASSFYIFGNLPEVPSSIENKGALLCRQMIVSSRIQHPITESIIKLGPEKLNDLLGLVQLVYPEYFKPQTAAMGNYYGIYKDGQLVAVTGERMQMNDFIEVSAVITHPEHTGKGYAKQLVTHTANAIFDQNKIPFLHVSDQNVGAIHVYESLGFSTRKKIDIWHLVKK</sequence>
<dbReference type="CDD" id="cd04301">
    <property type="entry name" value="NAT_SF"/>
    <property type="match status" value="1"/>
</dbReference>
<dbReference type="InterPro" id="IPR027365">
    <property type="entry name" value="GNAT_acetyltra_YdfB-like"/>
</dbReference>